<gene>
    <name evidence="1" type="ORF">HQ865_04445</name>
</gene>
<dbReference type="Proteomes" id="UP000505355">
    <property type="component" value="Chromosome"/>
</dbReference>
<organism evidence="1 2">
    <name type="scientific">Mucilaginibacter mali</name>
    <dbReference type="NCBI Taxonomy" id="2740462"/>
    <lineage>
        <taxon>Bacteria</taxon>
        <taxon>Pseudomonadati</taxon>
        <taxon>Bacteroidota</taxon>
        <taxon>Sphingobacteriia</taxon>
        <taxon>Sphingobacteriales</taxon>
        <taxon>Sphingobacteriaceae</taxon>
        <taxon>Mucilaginibacter</taxon>
    </lineage>
</organism>
<sequence>MDAAKNITSANYIRDLDFAYMETYSLQRGPAFEERLNDLLAERKRLKIAYGGRWTDDGFKVQLASIEQKIYAQYLVDDNGQFHWSAQLMRTIDKHDAATDRLKSILLIDAKEVPAWMCAPVYRDAIVFYDANSNRISCLNICFDCDYMITDHLVYVDTDASAYVKLKALFLESGHDINSPIARINRL</sequence>
<reference evidence="1 2" key="1">
    <citation type="submission" date="2020-05" db="EMBL/GenBank/DDBJ databases">
        <title>Mucilaginibacter mali sp. nov.</title>
        <authorList>
            <person name="Kim H.S."/>
            <person name="Lee K.C."/>
            <person name="Suh M.K."/>
            <person name="Kim J.-S."/>
            <person name="Han K.-I."/>
            <person name="Eom M.K."/>
            <person name="Shin Y.K."/>
            <person name="Lee J.-S."/>
        </authorList>
    </citation>
    <scope>NUCLEOTIDE SEQUENCE [LARGE SCALE GENOMIC DNA]</scope>
    <source>
        <strain evidence="1 2">G2-14</strain>
    </source>
</reference>
<dbReference type="EMBL" id="CP054139">
    <property type="protein sequence ID" value="QKJ29031.1"/>
    <property type="molecule type" value="Genomic_DNA"/>
</dbReference>
<dbReference type="RefSeq" id="WP_173413729.1">
    <property type="nucleotide sequence ID" value="NZ_CP054139.1"/>
</dbReference>
<dbReference type="KEGG" id="mmab:HQ865_04445"/>
<dbReference type="AlphaFoldDB" id="A0A7D4Q696"/>
<accession>A0A7D4Q696</accession>
<evidence type="ECO:0000313" key="2">
    <source>
        <dbReference type="Proteomes" id="UP000505355"/>
    </source>
</evidence>
<protein>
    <submittedName>
        <fullName evidence="1">Uncharacterized protein</fullName>
    </submittedName>
</protein>
<keyword evidence="2" id="KW-1185">Reference proteome</keyword>
<name>A0A7D4Q696_9SPHI</name>
<proteinExistence type="predicted"/>
<evidence type="ECO:0000313" key="1">
    <source>
        <dbReference type="EMBL" id="QKJ29031.1"/>
    </source>
</evidence>